<evidence type="ECO:0000256" key="8">
    <source>
        <dbReference type="ARBA" id="ARBA00022679"/>
    </source>
</evidence>
<dbReference type="GO" id="GO:0000828">
    <property type="term" value="F:inositol hexakisphosphate kinase activity"/>
    <property type="evidence" value="ECO:0007669"/>
    <property type="project" value="TreeGrafter"/>
</dbReference>
<dbReference type="Ensembl" id="ENSBJAT00000003051.1">
    <property type="protein sequence ID" value="ENSBJAP00000002973.1"/>
    <property type="gene ID" value="ENSBJAG00000002105.1"/>
</dbReference>
<evidence type="ECO:0000256" key="13">
    <source>
        <dbReference type="ARBA" id="ARBA00033696"/>
    </source>
</evidence>
<reference evidence="20" key="1">
    <citation type="submission" date="2025-08" db="UniProtKB">
        <authorList>
            <consortium name="Ensembl"/>
        </authorList>
    </citation>
    <scope>IDENTIFICATION</scope>
</reference>
<keyword evidence="21" id="KW-1185">Reference proteome</keyword>
<dbReference type="AlphaFoldDB" id="A0A8B9Z3R4"/>
<evidence type="ECO:0000256" key="11">
    <source>
        <dbReference type="ARBA" id="ARBA00022840"/>
    </source>
</evidence>
<evidence type="ECO:0000256" key="16">
    <source>
        <dbReference type="ARBA" id="ARBA00040528"/>
    </source>
</evidence>
<dbReference type="InterPro" id="IPR000560">
    <property type="entry name" value="His_Pase_clade-2"/>
</dbReference>
<comment type="subcellular location">
    <subcellularLocation>
        <location evidence="1">Cell membrane</location>
    </subcellularLocation>
    <subcellularLocation>
        <location evidence="2">Cytoplasm</location>
        <location evidence="2">Cytosol</location>
    </subcellularLocation>
</comment>
<keyword evidence="10" id="KW-0418">Kinase</keyword>
<dbReference type="GO" id="GO:0033857">
    <property type="term" value="F:5-diphosphoinositol pentakisphosphate 1-kinase activity"/>
    <property type="evidence" value="ECO:0007669"/>
    <property type="project" value="TreeGrafter"/>
</dbReference>
<evidence type="ECO:0000256" key="1">
    <source>
        <dbReference type="ARBA" id="ARBA00004236"/>
    </source>
</evidence>
<dbReference type="Pfam" id="PF00328">
    <property type="entry name" value="His_Phos_2"/>
    <property type="match status" value="1"/>
</dbReference>
<dbReference type="GO" id="GO:0005886">
    <property type="term" value="C:plasma membrane"/>
    <property type="evidence" value="ECO:0007669"/>
    <property type="project" value="UniProtKB-SubCell"/>
</dbReference>
<dbReference type="InterPro" id="IPR033379">
    <property type="entry name" value="Acid_Pase_AS"/>
</dbReference>
<evidence type="ECO:0000256" key="18">
    <source>
        <dbReference type="ARBA" id="ARBA00041594"/>
    </source>
</evidence>
<comment type="similarity">
    <text evidence="3">Belongs to the histidine acid phosphatase family. VIP1 subfamily.</text>
</comment>
<dbReference type="SUPFAM" id="SSF53254">
    <property type="entry name" value="Phosphoglycerate mutase-like"/>
    <property type="match status" value="1"/>
</dbReference>
<dbReference type="PANTHER" id="PTHR12750:SF11">
    <property type="entry name" value="INOSITOL HEXAKISPHOSPHATE AND DIPHOSPHOINOSITOL-PENTAKISPHOSPHATE KINASE 1"/>
    <property type="match status" value="1"/>
</dbReference>
<dbReference type="InterPro" id="IPR037446">
    <property type="entry name" value="His_Pase_VIP1"/>
</dbReference>
<dbReference type="EC" id="2.7.4.24" evidence="4"/>
<dbReference type="CDD" id="cd07061">
    <property type="entry name" value="HP_HAP_like"/>
    <property type="match status" value="1"/>
</dbReference>
<keyword evidence="6" id="KW-0963">Cytoplasm</keyword>
<comment type="catalytic activity">
    <reaction evidence="13">
        <text>5-diphospho-1D-myo-inositol 1,2,3,4,6-pentakisphosphate + ATP + H(+) = 1,5-bis(diphospho)-1D-myo-inositol 2,3,4,6-tetrakisphosphate + ADP</text>
        <dbReference type="Rhea" id="RHEA:10276"/>
        <dbReference type="ChEBI" id="CHEBI:15378"/>
        <dbReference type="ChEBI" id="CHEBI:30616"/>
        <dbReference type="ChEBI" id="CHEBI:58628"/>
        <dbReference type="ChEBI" id="CHEBI:77983"/>
        <dbReference type="ChEBI" id="CHEBI:456216"/>
        <dbReference type="EC" id="2.7.4.24"/>
    </reaction>
    <physiologicalReaction direction="left-to-right" evidence="13">
        <dbReference type="Rhea" id="RHEA:10277"/>
    </physiologicalReaction>
</comment>
<dbReference type="Gene3D" id="3.40.50.1240">
    <property type="entry name" value="Phosphoglycerate mutase-like"/>
    <property type="match status" value="1"/>
</dbReference>
<dbReference type="GO" id="GO:0005829">
    <property type="term" value="C:cytosol"/>
    <property type="evidence" value="ECO:0007669"/>
    <property type="project" value="UniProtKB-SubCell"/>
</dbReference>
<accession>A0A8B9Z3R4</accession>
<evidence type="ECO:0000313" key="20">
    <source>
        <dbReference type="Ensembl" id="ENSBJAP00000002973.1"/>
    </source>
</evidence>
<dbReference type="GO" id="GO:0005524">
    <property type="term" value="F:ATP binding"/>
    <property type="evidence" value="ECO:0007669"/>
    <property type="project" value="UniProtKB-KW"/>
</dbReference>
<dbReference type="Proteomes" id="UP000694555">
    <property type="component" value="Unplaced"/>
</dbReference>
<protein>
    <recommendedName>
        <fullName evidence="16">Inositol hexakisphosphate and diphosphoinositol-pentakisphosphate kinase 1</fullName>
        <ecNumber evidence="4">2.7.4.24</ecNumber>
    </recommendedName>
    <alternativeName>
        <fullName evidence="18">Diphosphoinositol pentakisphosphate kinase 1</fullName>
    </alternativeName>
    <alternativeName>
        <fullName evidence="19">Histidine acid phosphatase domain-containing protein 2A</fullName>
    </alternativeName>
    <alternativeName>
        <fullName evidence="17">InsP6 and PP-IP5 kinase 1</fullName>
    </alternativeName>
</protein>
<evidence type="ECO:0000256" key="17">
    <source>
        <dbReference type="ARBA" id="ARBA00041337"/>
    </source>
</evidence>
<keyword evidence="9" id="KW-0547">Nucleotide-binding</keyword>
<proteinExistence type="inferred from homology"/>
<dbReference type="PANTHER" id="PTHR12750">
    <property type="entry name" value="DIPHOSPHOINOSITOL PENTAKISPHOSPHATE KINASE"/>
    <property type="match status" value="1"/>
</dbReference>
<evidence type="ECO:0000256" key="14">
    <source>
        <dbReference type="ARBA" id="ARBA00034629"/>
    </source>
</evidence>
<keyword evidence="12" id="KW-0472">Membrane</keyword>
<evidence type="ECO:0000256" key="5">
    <source>
        <dbReference type="ARBA" id="ARBA00022475"/>
    </source>
</evidence>
<comment type="catalytic activity">
    <reaction evidence="14">
        <text>1D-myo-inositol hexakisphosphate + ATP = 1-diphospho-1D-myo-inositol 2,3,4,5,6-pentakisphosphate + ADP</text>
        <dbReference type="Rhea" id="RHEA:37459"/>
        <dbReference type="ChEBI" id="CHEBI:30616"/>
        <dbReference type="ChEBI" id="CHEBI:58130"/>
        <dbReference type="ChEBI" id="CHEBI:74946"/>
        <dbReference type="ChEBI" id="CHEBI:456216"/>
        <dbReference type="EC" id="2.7.4.24"/>
    </reaction>
    <physiologicalReaction direction="left-to-right" evidence="14">
        <dbReference type="Rhea" id="RHEA:37460"/>
    </physiologicalReaction>
</comment>
<evidence type="ECO:0000313" key="21">
    <source>
        <dbReference type="Proteomes" id="UP000694555"/>
    </source>
</evidence>
<dbReference type="PROSITE" id="PS00616">
    <property type="entry name" value="HIS_ACID_PHOSPHAT_1"/>
    <property type="match status" value="1"/>
</dbReference>
<evidence type="ECO:0000256" key="3">
    <source>
        <dbReference type="ARBA" id="ARBA00005609"/>
    </source>
</evidence>
<keyword evidence="5" id="KW-1003">Cell membrane</keyword>
<evidence type="ECO:0000256" key="10">
    <source>
        <dbReference type="ARBA" id="ARBA00022777"/>
    </source>
</evidence>
<keyword evidence="8" id="KW-0808">Transferase</keyword>
<comment type="function">
    <text evidence="15">Bifunctional inositol kinase that acts in concert with the IP6K kinases IP6K1, IP6K2 and IP6K3 to synthesize the diphosphate group-containing inositol pyrophosphates diphosphoinositol pentakisphosphate, PP-InsP5, and bis-diphosphoinositol tetrakisphosphate, (PP)2-InsP4. PP-InsP5 and (PP)2-InsP4, also respectively called InsP7 and InsP8, regulate a variety of cellular processes, including apoptosis, vesicle trafficking, cytoskeletal dynamics, exocytosis, insulin signaling and neutrophil activation. Phosphorylates inositol hexakisphosphate (InsP6) at position 1 to produce PP-InsP5 which is in turn phosphorylated by IP6Ks to produce (PP)2-InsP4. Alternatively, phosphorylates PP-InsP5 at position 1, produced by IP6Ks from InsP6, to produce (PP)2-InsP4. Activated when cells are exposed to hyperosmotic stress.</text>
</comment>
<evidence type="ECO:0000256" key="12">
    <source>
        <dbReference type="ARBA" id="ARBA00023136"/>
    </source>
</evidence>
<name>A0A8B9Z3R4_9AVES</name>
<keyword evidence="11" id="KW-0067">ATP-binding</keyword>
<evidence type="ECO:0000256" key="6">
    <source>
        <dbReference type="ARBA" id="ARBA00022490"/>
    </source>
</evidence>
<evidence type="ECO:0000256" key="7">
    <source>
        <dbReference type="ARBA" id="ARBA00022553"/>
    </source>
</evidence>
<evidence type="ECO:0000256" key="2">
    <source>
        <dbReference type="ARBA" id="ARBA00004514"/>
    </source>
</evidence>
<dbReference type="GO" id="GO:0032958">
    <property type="term" value="P:inositol phosphate biosynthetic process"/>
    <property type="evidence" value="ECO:0007669"/>
    <property type="project" value="TreeGrafter"/>
</dbReference>
<sequence length="305" mass="34380">MRELAPQFHIPWSIPTEAEDIPIVPTTSGTMMELRCVIAVIRHGDRTPKQKMKMEVKHPRFFELFEKYDGYKTGKLKLKKPEQLQEVLDIARQLVVDLGTHSDCEIEERKSKLEQLKSVLEMYGHFSGINRKVQLTYLPHGHPKAASEDEARRESSPSLLLVLKWGGELTPAGRVQAEELGRAFRCMYPGGQGDYAGFPGCGLLRLHSTYRHDLKIYASDEGRVQMTAAAFAKGLLALEGELTPILVQMVKSANMNGLLDSDSDSLSSCQHRVKARLHEIMQKDADFLSDNCRVESMGYIQHSNQ</sequence>
<dbReference type="GO" id="GO:0006020">
    <property type="term" value="P:inositol metabolic process"/>
    <property type="evidence" value="ECO:0007669"/>
    <property type="project" value="TreeGrafter"/>
</dbReference>
<dbReference type="InterPro" id="IPR029033">
    <property type="entry name" value="His_PPase_superfam"/>
</dbReference>
<reference evidence="20" key="2">
    <citation type="submission" date="2025-09" db="UniProtKB">
        <authorList>
            <consortium name="Ensembl"/>
        </authorList>
    </citation>
    <scope>IDENTIFICATION</scope>
</reference>
<evidence type="ECO:0000256" key="15">
    <source>
        <dbReference type="ARBA" id="ARBA00037056"/>
    </source>
</evidence>
<organism evidence="20 21">
    <name type="scientific">Buteo japonicus</name>
    <dbReference type="NCBI Taxonomy" id="224669"/>
    <lineage>
        <taxon>Eukaryota</taxon>
        <taxon>Metazoa</taxon>
        <taxon>Chordata</taxon>
        <taxon>Craniata</taxon>
        <taxon>Vertebrata</taxon>
        <taxon>Euteleostomi</taxon>
        <taxon>Archelosauria</taxon>
        <taxon>Archosauria</taxon>
        <taxon>Dinosauria</taxon>
        <taxon>Saurischia</taxon>
        <taxon>Theropoda</taxon>
        <taxon>Coelurosauria</taxon>
        <taxon>Aves</taxon>
        <taxon>Neognathae</taxon>
        <taxon>Neoaves</taxon>
        <taxon>Telluraves</taxon>
        <taxon>Accipitrimorphae</taxon>
        <taxon>Accipitriformes</taxon>
        <taxon>Accipitridae</taxon>
        <taxon>Accipitrinae</taxon>
        <taxon>Buteo</taxon>
    </lineage>
</organism>
<evidence type="ECO:0000256" key="19">
    <source>
        <dbReference type="ARBA" id="ARBA00042121"/>
    </source>
</evidence>
<keyword evidence="7" id="KW-0597">Phosphoprotein</keyword>
<evidence type="ECO:0000256" key="4">
    <source>
        <dbReference type="ARBA" id="ARBA00012893"/>
    </source>
</evidence>
<evidence type="ECO:0000256" key="9">
    <source>
        <dbReference type="ARBA" id="ARBA00022741"/>
    </source>
</evidence>